<sequence length="107" mass="11738">MPAFAIARLRNVAMGPQIVCYLQRIDATLQPFGGRFVVHGGKIEVLEGNWDGDLIIIGFPDGDKARAWYASPAYQDILALRIDNSESDTFFVEGVSEDHRATDVLAG</sequence>
<dbReference type="Proteomes" id="UP000298781">
    <property type="component" value="Chromosome"/>
</dbReference>
<reference evidence="2 3" key="1">
    <citation type="submission" date="2019-04" db="EMBL/GenBank/DDBJ databases">
        <title>Phreatobacter aquaticus sp. nov.</title>
        <authorList>
            <person name="Choi A."/>
        </authorList>
    </citation>
    <scope>NUCLEOTIDE SEQUENCE [LARGE SCALE GENOMIC DNA]</scope>
    <source>
        <strain evidence="2 3">KCTC 52518</strain>
    </source>
</reference>
<organism evidence="2 3">
    <name type="scientific">Phreatobacter stygius</name>
    <dbReference type="NCBI Taxonomy" id="1940610"/>
    <lineage>
        <taxon>Bacteria</taxon>
        <taxon>Pseudomonadati</taxon>
        <taxon>Pseudomonadota</taxon>
        <taxon>Alphaproteobacteria</taxon>
        <taxon>Hyphomicrobiales</taxon>
        <taxon>Phreatobacteraceae</taxon>
        <taxon>Phreatobacter</taxon>
    </lineage>
</organism>
<dbReference type="AlphaFoldDB" id="A0A4D7B8R1"/>
<dbReference type="OrthoDB" id="9806380at2"/>
<evidence type="ECO:0000259" key="1">
    <source>
        <dbReference type="Pfam" id="PF07045"/>
    </source>
</evidence>
<dbReference type="RefSeq" id="WP_136962746.1">
    <property type="nucleotide sequence ID" value="NZ_CP039690.1"/>
</dbReference>
<dbReference type="InterPro" id="IPR011008">
    <property type="entry name" value="Dimeric_a/b-barrel"/>
</dbReference>
<name>A0A4D7B8R1_9HYPH</name>
<feature type="domain" description="DUF1330" evidence="1">
    <location>
        <begin position="2"/>
        <end position="95"/>
    </location>
</feature>
<gene>
    <name evidence="2" type="ORF">E8M01_25665</name>
</gene>
<accession>A0A4D7B8R1</accession>
<dbReference type="SUPFAM" id="SSF54909">
    <property type="entry name" value="Dimeric alpha+beta barrel"/>
    <property type="match status" value="1"/>
</dbReference>
<dbReference type="KEGG" id="pstg:E8M01_25665"/>
<dbReference type="PANTHER" id="PTHR41521">
    <property type="match status" value="1"/>
</dbReference>
<dbReference type="PANTHER" id="PTHR41521:SF4">
    <property type="entry name" value="BLR0684 PROTEIN"/>
    <property type="match status" value="1"/>
</dbReference>
<proteinExistence type="predicted"/>
<dbReference type="EMBL" id="CP039690">
    <property type="protein sequence ID" value="QCI67315.1"/>
    <property type="molecule type" value="Genomic_DNA"/>
</dbReference>
<evidence type="ECO:0000313" key="2">
    <source>
        <dbReference type="EMBL" id="QCI67315.1"/>
    </source>
</evidence>
<dbReference type="Gene3D" id="3.30.70.100">
    <property type="match status" value="1"/>
</dbReference>
<dbReference type="InterPro" id="IPR010753">
    <property type="entry name" value="DUF1330"/>
</dbReference>
<dbReference type="Pfam" id="PF07045">
    <property type="entry name" value="DUF1330"/>
    <property type="match status" value="1"/>
</dbReference>
<evidence type="ECO:0000313" key="3">
    <source>
        <dbReference type="Proteomes" id="UP000298781"/>
    </source>
</evidence>
<keyword evidence="3" id="KW-1185">Reference proteome</keyword>
<protein>
    <submittedName>
        <fullName evidence="2">DUF1330 domain-containing protein</fullName>
    </submittedName>
</protein>